<sequence length="442" mass="47522">MSPSSSSSSREHLPFPHNHVTIPPQFHSMIAGAGAGLVASITTCPLDVVKTRLQAQHIPKGAEGYESVSVIISKIWRSSGPKGFYRGLGPTLAGYLPTWGIYFTVYDLVKDRLGGWNASHGEYYDRVWETGRCAGEHGGSGDGGHPKTRSVVAREGSGLHIAGESEGDPAYHLLPPPIGPLQGNTAIVHIFAAMTAGATGTIMTNPLWVVKTRFMAQAGTTDPSSRYRTTIGAIRSIYRTEGFRAFYKGLLPSLMGVSHVAVQFPLYEKAKSWADSDNGDHSSLPPTTILACSAFSKMIASICTYPHEVLRTRLQIRKSSSSSSGAVDTGGGKSKLHPQSIPTKPSSSPLSSTTLYSPLVTGNQPPHPNLQPPSVNNPIPNPLPKIDPKPPWYKQIIHKPRAGGAIDTFLQIKKQDGWRGFYRGLSVNLVRTVPNSAVTMLT</sequence>
<reference evidence="11" key="2">
    <citation type="submission" date="2014-01" db="EMBL/GenBank/DDBJ databases">
        <title>Evolution of pathogenesis and genome organization in the Tremellales.</title>
        <authorList>
            <person name="Cuomo C."/>
            <person name="Litvintseva A."/>
            <person name="Heitman J."/>
            <person name="Chen Y."/>
            <person name="Sun S."/>
            <person name="Springer D."/>
            <person name="Dromer F."/>
            <person name="Young S."/>
            <person name="Zeng Q."/>
            <person name="Chapman S."/>
            <person name="Gujja S."/>
            <person name="Saif S."/>
            <person name="Birren B."/>
        </authorList>
    </citation>
    <scope>NUCLEOTIDE SEQUENCE</scope>
    <source>
        <strain evidence="11">CBS 10118</strain>
    </source>
</reference>
<evidence type="ECO:0000256" key="4">
    <source>
        <dbReference type="ARBA" id="ARBA00022692"/>
    </source>
</evidence>
<keyword evidence="3 9" id="KW-0813">Transport</keyword>
<organism evidence="11">
    <name type="scientific">Kwoniella bestiolae CBS 10118</name>
    <dbReference type="NCBI Taxonomy" id="1296100"/>
    <lineage>
        <taxon>Eukaryota</taxon>
        <taxon>Fungi</taxon>
        <taxon>Dikarya</taxon>
        <taxon>Basidiomycota</taxon>
        <taxon>Agaricomycotina</taxon>
        <taxon>Tremellomycetes</taxon>
        <taxon>Tremellales</taxon>
        <taxon>Cryptococcaceae</taxon>
        <taxon>Kwoniella</taxon>
    </lineage>
</organism>
<dbReference type="OrthoDB" id="10266426at2759"/>
<evidence type="ECO:0000256" key="8">
    <source>
        <dbReference type="PROSITE-ProRule" id="PRU00282"/>
    </source>
</evidence>
<comment type="similarity">
    <text evidence="2 9">Belongs to the mitochondrial carrier (TC 2.A.29) family.</text>
</comment>
<evidence type="ECO:0000256" key="6">
    <source>
        <dbReference type="ARBA" id="ARBA00022989"/>
    </source>
</evidence>
<dbReference type="VEuPathDB" id="FungiDB:I302_01475"/>
<evidence type="ECO:0000256" key="9">
    <source>
        <dbReference type="RuleBase" id="RU000488"/>
    </source>
</evidence>
<evidence type="ECO:0000256" key="1">
    <source>
        <dbReference type="ARBA" id="ARBA00004141"/>
    </source>
</evidence>
<dbReference type="InterPro" id="IPR023395">
    <property type="entry name" value="MCP_dom_sf"/>
</dbReference>
<gene>
    <name evidence="11" type="ORF">I302_01475</name>
</gene>
<dbReference type="AlphaFoldDB" id="A0A1B9GG67"/>
<dbReference type="PROSITE" id="PS50920">
    <property type="entry name" value="SOLCAR"/>
    <property type="match status" value="3"/>
</dbReference>
<dbReference type="GO" id="GO:0016020">
    <property type="term" value="C:membrane"/>
    <property type="evidence" value="ECO:0007669"/>
    <property type="project" value="UniProtKB-SubCell"/>
</dbReference>
<feature type="region of interest" description="Disordered" evidence="10">
    <location>
        <begin position="316"/>
        <end position="385"/>
    </location>
</feature>
<dbReference type="SUPFAM" id="SSF103506">
    <property type="entry name" value="Mitochondrial carrier"/>
    <property type="match status" value="2"/>
</dbReference>
<protein>
    <recommendedName>
        <fullName evidence="12">Solute carrier family 25 (Mitochondrial folate transporter), member 32</fullName>
    </recommendedName>
</protein>
<feature type="compositionally biased region" description="Low complexity" evidence="10">
    <location>
        <begin position="340"/>
        <end position="361"/>
    </location>
</feature>
<evidence type="ECO:0000256" key="3">
    <source>
        <dbReference type="ARBA" id="ARBA00022448"/>
    </source>
</evidence>
<keyword evidence="5" id="KW-0677">Repeat</keyword>
<dbReference type="InterPro" id="IPR044712">
    <property type="entry name" value="SLC25A32-like"/>
</dbReference>
<keyword evidence="4 8" id="KW-0812">Transmembrane</keyword>
<evidence type="ECO:0000256" key="5">
    <source>
        <dbReference type="ARBA" id="ARBA00022737"/>
    </source>
</evidence>
<evidence type="ECO:0000256" key="2">
    <source>
        <dbReference type="ARBA" id="ARBA00006375"/>
    </source>
</evidence>
<evidence type="ECO:0000313" key="11">
    <source>
        <dbReference type="EMBL" id="OCF29961.1"/>
    </source>
</evidence>
<dbReference type="PANTHER" id="PTHR45683">
    <property type="entry name" value="MITOCHONDRIAL NICOTINAMIDE ADENINE DINUCLEOTIDE TRANSPORTER 1-RELATED-RELATED"/>
    <property type="match status" value="1"/>
</dbReference>
<keyword evidence="7 8" id="KW-0472">Membrane</keyword>
<name>A0A1B9GG67_9TREE</name>
<feature type="repeat" description="Solcar" evidence="8">
    <location>
        <begin position="23"/>
        <end position="112"/>
    </location>
</feature>
<dbReference type="EMBL" id="KI894018">
    <property type="protein sequence ID" value="OCF29961.1"/>
    <property type="molecule type" value="Genomic_DNA"/>
</dbReference>
<evidence type="ECO:0008006" key="12">
    <source>
        <dbReference type="Google" id="ProtNLM"/>
    </source>
</evidence>
<accession>A0A1B9GG67</accession>
<evidence type="ECO:0000256" key="10">
    <source>
        <dbReference type="SAM" id="MobiDB-lite"/>
    </source>
</evidence>
<dbReference type="GO" id="GO:0006862">
    <property type="term" value="P:nucleotide transport"/>
    <property type="evidence" value="ECO:0007669"/>
    <property type="project" value="InterPro"/>
</dbReference>
<comment type="subcellular location">
    <subcellularLocation>
        <location evidence="1">Membrane</location>
        <topology evidence="1">Multi-pass membrane protein</topology>
    </subcellularLocation>
</comment>
<dbReference type="InterPro" id="IPR018108">
    <property type="entry name" value="MCP_transmembrane"/>
</dbReference>
<feature type="repeat" description="Solcar" evidence="8">
    <location>
        <begin position="184"/>
        <end position="273"/>
    </location>
</feature>
<evidence type="ECO:0000256" key="7">
    <source>
        <dbReference type="ARBA" id="ARBA00023136"/>
    </source>
</evidence>
<keyword evidence="6" id="KW-1133">Transmembrane helix</keyword>
<dbReference type="Pfam" id="PF00153">
    <property type="entry name" value="Mito_carr"/>
    <property type="match status" value="4"/>
</dbReference>
<proteinExistence type="inferred from homology"/>
<feature type="repeat" description="Solcar" evidence="8">
    <location>
        <begin position="356"/>
        <end position="442"/>
    </location>
</feature>
<reference evidence="11" key="1">
    <citation type="submission" date="2013-07" db="EMBL/GenBank/DDBJ databases">
        <title>The Genome Sequence of Cryptococcus bestiolae CBS10118.</title>
        <authorList>
            <consortium name="The Broad Institute Genome Sequencing Platform"/>
            <person name="Cuomo C."/>
            <person name="Litvintseva A."/>
            <person name="Chen Y."/>
            <person name="Heitman J."/>
            <person name="Sun S."/>
            <person name="Springer D."/>
            <person name="Dromer F."/>
            <person name="Young S.K."/>
            <person name="Zeng Q."/>
            <person name="Gargeya S."/>
            <person name="Fitzgerald M."/>
            <person name="Abouelleil A."/>
            <person name="Alvarado L."/>
            <person name="Berlin A.M."/>
            <person name="Chapman S.B."/>
            <person name="Dewar J."/>
            <person name="Goldberg J."/>
            <person name="Griggs A."/>
            <person name="Gujja S."/>
            <person name="Hansen M."/>
            <person name="Howarth C."/>
            <person name="Imamovic A."/>
            <person name="Larimer J."/>
            <person name="McCowan C."/>
            <person name="Murphy C."/>
            <person name="Pearson M."/>
            <person name="Priest M."/>
            <person name="Roberts A."/>
            <person name="Saif S."/>
            <person name="Shea T."/>
            <person name="Sykes S."/>
            <person name="Wortman J."/>
            <person name="Nusbaum C."/>
            <person name="Birren B."/>
        </authorList>
    </citation>
    <scope>NUCLEOTIDE SEQUENCE [LARGE SCALE GENOMIC DNA]</scope>
    <source>
        <strain evidence="11">CBS 10118</strain>
    </source>
</reference>
<dbReference type="GO" id="GO:0055085">
    <property type="term" value="P:transmembrane transport"/>
    <property type="evidence" value="ECO:0007669"/>
    <property type="project" value="InterPro"/>
</dbReference>
<dbReference type="Gene3D" id="1.50.40.10">
    <property type="entry name" value="Mitochondrial carrier domain"/>
    <property type="match status" value="3"/>
</dbReference>